<evidence type="ECO:0000313" key="1">
    <source>
        <dbReference type="EMBL" id="KIV83979.1"/>
    </source>
</evidence>
<dbReference type="HOGENOM" id="CLU_2158397_0_0_1"/>
<dbReference type="EMBL" id="KN846952">
    <property type="protein sequence ID" value="KIV83979.1"/>
    <property type="molecule type" value="Genomic_DNA"/>
</dbReference>
<proteinExistence type="predicted"/>
<sequence>MGYEVDGAEGPPTKPCLAGISVVDTAGSANILYQPLPVLGNATIVRYDGADLGVRGLEAIGWKVGVLPWMACICERQQSVPATSSGVRPPKPMKVLEAAFSLQTFMFVNAC</sequence>
<name>A0A0D1YRG3_9EURO</name>
<gene>
    <name evidence="1" type="ORF">PV11_05959</name>
</gene>
<accession>A0A0D1YRG3</accession>
<reference evidence="1 2" key="1">
    <citation type="submission" date="2015-01" db="EMBL/GenBank/DDBJ databases">
        <title>The Genome Sequence of Exophiala sideris CBS121828.</title>
        <authorList>
            <consortium name="The Broad Institute Genomics Platform"/>
            <person name="Cuomo C."/>
            <person name="de Hoog S."/>
            <person name="Gorbushina A."/>
            <person name="Stielow B."/>
            <person name="Teixiera M."/>
            <person name="Abouelleil A."/>
            <person name="Chapman S.B."/>
            <person name="Priest M."/>
            <person name="Young S.K."/>
            <person name="Wortman J."/>
            <person name="Nusbaum C."/>
            <person name="Birren B."/>
        </authorList>
    </citation>
    <scope>NUCLEOTIDE SEQUENCE [LARGE SCALE GENOMIC DNA]</scope>
    <source>
        <strain evidence="1 2">CBS 121828</strain>
    </source>
</reference>
<organism evidence="1 2">
    <name type="scientific">Exophiala sideris</name>
    <dbReference type="NCBI Taxonomy" id="1016849"/>
    <lineage>
        <taxon>Eukaryota</taxon>
        <taxon>Fungi</taxon>
        <taxon>Dikarya</taxon>
        <taxon>Ascomycota</taxon>
        <taxon>Pezizomycotina</taxon>
        <taxon>Eurotiomycetes</taxon>
        <taxon>Chaetothyriomycetidae</taxon>
        <taxon>Chaetothyriales</taxon>
        <taxon>Herpotrichiellaceae</taxon>
        <taxon>Exophiala</taxon>
    </lineage>
</organism>
<evidence type="ECO:0000313" key="2">
    <source>
        <dbReference type="Proteomes" id="UP000053599"/>
    </source>
</evidence>
<dbReference type="AlphaFoldDB" id="A0A0D1YRG3"/>
<protein>
    <submittedName>
        <fullName evidence="1">Uncharacterized protein</fullName>
    </submittedName>
</protein>
<dbReference type="Proteomes" id="UP000053599">
    <property type="component" value="Unassembled WGS sequence"/>
</dbReference>